<feature type="transmembrane region" description="Helical" evidence="2">
    <location>
        <begin position="126"/>
        <end position="144"/>
    </location>
</feature>
<proteinExistence type="predicted"/>
<feature type="region of interest" description="Disordered" evidence="1">
    <location>
        <begin position="1"/>
        <end position="40"/>
    </location>
</feature>
<dbReference type="EMBL" id="HBUF01424294">
    <property type="protein sequence ID" value="CAG6741219.1"/>
    <property type="molecule type" value="Transcribed_RNA"/>
</dbReference>
<keyword evidence="2" id="KW-0812">Transmembrane</keyword>
<feature type="transmembrane region" description="Helical" evidence="2">
    <location>
        <begin position="185"/>
        <end position="203"/>
    </location>
</feature>
<name>A0A8D8Z6A1_9HEMI</name>
<keyword evidence="2" id="KW-1133">Transmembrane helix</keyword>
<sequence>MVFENWRSGNSTNPTRVEPEAVPDSPRSPSYDDSYSEDTQSSEWSIGSKFIPSDNFGTNVACLVFSALSHYVYGIHFNAYESVNSKYDYPNIGSMSFVLATAFYLIWQDLSLRELLMGDRSWKYSIYKILAVTFLTHLILSGIWQQLVNLTWELTFIFKDFIDFLYDSTGNFVFSSISSSITMTTARWITYVEGLGILLFVLYSRNTSRSDY</sequence>
<feature type="transmembrane region" description="Helical" evidence="2">
    <location>
        <begin position="56"/>
        <end position="77"/>
    </location>
</feature>
<evidence type="ECO:0000313" key="3">
    <source>
        <dbReference type="EMBL" id="CAG6741219.1"/>
    </source>
</evidence>
<evidence type="ECO:0000256" key="2">
    <source>
        <dbReference type="SAM" id="Phobius"/>
    </source>
</evidence>
<evidence type="ECO:0000256" key="1">
    <source>
        <dbReference type="SAM" id="MobiDB-lite"/>
    </source>
</evidence>
<keyword evidence="2" id="KW-0472">Membrane</keyword>
<reference evidence="3" key="1">
    <citation type="submission" date="2021-05" db="EMBL/GenBank/DDBJ databases">
        <authorList>
            <person name="Alioto T."/>
            <person name="Alioto T."/>
            <person name="Gomez Garrido J."/>
        </authorList>
    </citation>
    <scope>NUCLEOTIDE SEQUENCE</scope>
</reference>
<dbReference type="AlphaFoldDB" id="A0A8D8Z6A1"/>
<feature type="compositionally biased region" description="Low complexity" evidence="1">
    <location>
        <begin position="23"/>
        <end position="33"/>
    </location>
</feature>
<organism evidence="3">
    <name type="scientific">Cacopsylla melanoneura</name>
    <dbReference type="NCBI Taxonomy" id="428564"/>
    <lineage>
        <taxon>Eukaryota</taxon>
        <taxon>Metazoa</taxon>
        <taxon>Ecdysozoa</taxon>
        <taxon>Arthropoda</taxon>
        <taxon>Hexapoda</taxon>
        <taxon>Insecta</taxon>
        <taxon>Pterygota</taxon>
        <taxon>Neoptera</taxon>
        <taxon>Paraneoptera</taxon>
        <taxon>Hemiptera</taxon>
        <taxon>Sternorrhyncha</taxon>
        <taxon>Psylloidea</taxon>
        <taxon>Psyllidae</taxon>
        <taxon>Psyllinae</taxon>
        <taxon>Cacopsylla</taxon>
    </lineage>
</organism>
<protein>
    <submittedName>
        <fullName evidence="3">Uncharacterized protein</fullName>
    </submittedName>
</protein>
<accession>A0A8D8Z6A1</accession>
<feature type="transmembrane region" description="Helical" evidence="2">
    <location>
        <begin position="89"/>
        <end position="106"/>
    </location>
</feature>